<proteinExistence type="predicted"/>
<reference evidence="4 5" key="1">
    <citation type="submission" date="2022-06" db="EMBL/GenBank/DDBJ databases">
        <title>Janthinobacterium kumbetensis sp. nov., isolated from spring water in Turkey.</title>
        <authorList>
            <person name="Inan Bektas K."/>
            <person name="Belduz A.A."/>
            <person name="Canakci S."/>
            <person name="Nalcaoglu A."/>
            <person name="Ceylan E."/>
            <person name="Kati H."/>
        </authorList>
    </citation>
    <scope>NUCLEOTIDE SEQUENCE [LARGE SCALE GENOMIC DNA]</scope>
    <source>
        <strain evidence="4 5">GK</strain>
    </source>
</reference>
<dbReference type="Pfam" id="PF01370">
    <property type="entry name" value="Epimerase"/>
    <property type="match status" value="1"/>
</dbReference>
<evidence type="ECO:0000259" key="3">
    <source>
        <dbReference type="Pfam" id="PF16363"/>
    </source>
</evidence>
<dbReference type="Gene3D" id="3.90.25.10">
    <property type="entry name" value="UDP-galactose 4-epimerase, domain 1"/>
    <property type="match status" value="1"/>
</dbReference>
<protein>
    <submittedName>
        <fullName evidence="4">SDR family oxidoreductase</fullName>
    </submittedName>
</protein>
<dbReference type="InterPro" id="IPR001509">
    <property type="entry name" value="Epimerase_deHydtase"/>
</dbReference>
<dbReference type="RefSeq" id="WP_251348818.1">
    <property type="nucleotide sequence ID" value="NZ_JAMQGR010000001.1"/>
</dbReference>
<comment type="caution">
    <text evidence="4">The sequence shown here is derived from an EMBL/GenBank/DDBJ whole genome shotgun (WGS) entry which is preliminary data.</text>
</comment>
<dbReference type="Proteomes" id="UP001202243">
    <property type="component" value="Unassembled WGS sequence"/>
</dbReference>
<evidence type="ECO:0000256" key="1">
    <source>
        <dbReference type="SAM" id="MobiDB-lite"/>
    </source>
</evidence>
<dbReference type="SUPFAM" id="SSF51735">
    <property type="entry name" value="NAD(P)-binding Rossmann-fold domains"/>
    <property type="match status" value="2"/>
</dbReference>
<evidence type="ECO:0000259" key="2">
    <source>
        <dbReference type="Pfam" id="PF01370"/>
    </source>
</evidence>
<feature type="region of interest" description="Disordered" evidence="1">
    <location>
        <begin position="145"/>
        <end position="174"/>
    </location>
</feature>
<dbReference type="InterPro" id="IPR036291">
    <property type="entry name" value="NAD(P)-bd_dom_sf"/>
</dbReference>
<dbReference type="PANTHER" id="PTHR43245">
    <property type="entry name" value="BIFUNCTIONAL POLYMYXIN RESISTANCE PROTEIN ARNA"/>
    <property type="match status" value="1"/>
</dbReference>
<dbReference type="InterPro" id="IPR050177">
    <property type="entry name" value="Lipid_A_modif_metabolic_enz"/>
</dbReference>
<dbReference type="Gene3D" id="3.40.50.720">
    <property type="entry name" value="NAD(P)-binding Rossmann-like Domain"/>
    <property type="match status" value="2"/>
</dbReference>
<feature type="domain" description="NAD-dependent epimerase/dehydratase" evidence="2">
    <location>
        <begin position="180"/>
        <end position="355"/>
    </location>
</feature>
<dbReference type="InterPro" id="IPR016040">
    <property type="entry name" value="NAD(P)-bd_dom"/>
</dbReference>
<dbReference type="EMBL" id="JAMQGR010000001">
    <property type="protein sequence ID" value="MCM2564929.1"/>
    <property type="molecule type" value="Genomic_DNA"/>
</dbReference>
<dbReference type="CDD" id="cd05256">
    <property type="entry name" value="UDP_AE_SDR_e"/>
    <property type="match status" value="1"/>
</dbReference>
<feature type="domain" description="NAD(P)-binding" evidence="3">
    <location>
        <begin position="49"/>
        <end position="116"/>
    </location>
</feature>
<organism evidence="4 5">
    <name type="scientific">Janthinobacterium kumbetense</name>
    <dbReference type="NCBI Taxonomy" id="2950280"/>
    <lineage>
        <taxon>Bacteria</taxon>
        <taxon>Pseudomonadati</taxon>
        <taxon>Pseudomonadota</taxon>
        <taxon>Betaproteobacteria</taxon>
        <taxon>Burkholderiales</taxon>
        <taxon>Oxalobacteraceae</taxon>
        <taxon>Janthinobacterium</taxon>
    </lineage>
</organism>
<dbReference type="PANTHER" id="PTHR43245:SF13">
    <property type="entry name" value="UDP-D-APIOSE_UDP-D-XYLOSE SYNTHASE 2"/>
    <property type="match status" value="1"/>
</dbReference>
<gene>
    <name evidence="4" type="ORF">NCG91_04900</name>
</gene>
<evidence type="ECO:0000313" key="4">
    <source>
        <dbReference type="EMBL" id="MCM2564929.1"/>
    </source>
</evidence>
<name>A0ABT0WMI0_9BURK</name>
<keyword evidence="5" id="KW-1185">Reference proteome</keyword>
<evidence type="ECO:0000313" key="5">
    <source>
        <dbReference type="Proteomes" id="UP001202243"/>
    </source>
</evidence>
<sequence>MAAGAFDRAAGAAQGAPSGAPTGLIAGGPAAGAYALACARLAQAPHRWLVTGVAGFIGSHLLETLLNLGQEVRGLDNFMTGHRHNLEQVRASVGEQAWRRFTFIEGDIRDPQACARACGAGAGMAGAGGVAGAGADIASIGAPHAGRHAGHAAGASDGGEPPDGRAGPDDPDGPVAGDGVAVDYVLHQAALGSVSRSLEDPLLCHAVNVSGFLNMLAAAREAGVRRFVYAASSATYGDHPDLPKVEQHIGAPLSPYALSKYVNELYAQVYARCYAMQTVGLRYFNVFGPRQDPLGAYAAVIPRWIAAMLDNEAVHIHGDGATSRDFCFVHNAVQANILAATGTDPAAVNQVYNVAVNARTSLTQLHATMQQMLLAARPQHVPQAPQYGEFRAGDVRHSQADIAKAARLLGYAPTHDLAQGLRHTIAWYVAQADGA</sequence>
<accession>A0ABT0WMI0</accession>
<dbReference type="Pfam" id="PF16363">
    <property type="entry name" value="GDP_Man_Dehyd"/>
    <property type="match status" value="1"/>
</dbReference>